<evidence type="ECO:0000256" key="1">
    <source>
        <dbReference type="ARBA" id="ARBA00006479"/>
    </source>
</evidence>
<feature type="non-terminal residue" evidence="2">
    <location>
        <position position="1"/>
    </location>
</feature>
<evidence type="ECO:0000313" key="2">
    <source>
        <dbReference type="EMBL" id="GAG93254.1"/>
    </source>
</evidence>
<dbReference type="AlphaFoldDB" id="X1BBF3"/>
<dbReference type="InterPro" id="IPR000600">
    <property type="entry name" value="ROK"/>
</dbReference>
<evidence type="ECO:0008006" key="3">
    <source>
        <dbReference type="Google" id="ProtNLM"/>
    </source>
</evidence>
<dbReference type="Gene3D" id="3.30.420.40">
    <property type="match status" value="2"/>
</dbReference>
<dbReference type="SUPFAM" id="SSF46785">
    <property type="entry name" value="Winged helix' DNA-binding domain"/>
    <property type="match status" value="1"/>
</dbReference>
<dbReference type="PANTHER" id="PTHR18964">
    <property type="entry name" value="ROK (REPRESSOR, ORF, KINASE) FAMILY"/>
    <property type="match status" value="1"/>
</dbReference>
<reference evidence="2" key="1">
    <citation type="journal article" date="2014" name="Front. Microbiol.">
        <title>High frequency of phylogenetically diverse reductive dehalogenase-homologous genes in deep subseafloor sedimentary metagenomes.</title>
        <authorList>
            <person name="Kawai M."/>
            <person name="Futagami T."/>
            <person name="Toyoda A."/>
            <person name="Takaki Y."/>
            <person name="Nishi S."/>
            <person name="Hori S."/>
            <person name="Arai W."/>
            <person name="Tsubouchi T."/>
            <person name="Morono Y."/>
            <person name="Uchiyama I."/>
            <person name="Ito T."/>
            <person name="Fujiyama A."/>
            <person name="Inagaki F."/>
            <person name="Takami H."/>
        </authorList>
    </citation>
    <scope>NUCLEOTIDE SEQUENCE</scope>
    <source>
        <strain evidence="2">Expedition CK06-06</strain>
    </source>
</reference>
<protein>
    <recommendedName>
        <fullName evidence="3">HTH marR-type domain-containing protein</fullName>
    </recommendedName>
</protein>
<accession>X1BBF3</accession>
<dbReference type="Pfam" id="PF00480">
    <property type="entry name" value="ROK"/>
    <property type="match status" value="1"/>
</dbReference>
<dbReference type="InterPro" id="IPR049874">
    <property type="entry name" value="ROK_cs"/>
</dbReference>
<dbReference type="Gene3D" id="1.10.10.10">
    <property type="entry name" value="Winged helix-like DNA-binding domain superfamily/Winged helix DNA-binding domain"/>
    <property type="match status" value="1"/>
</dbReference>
<dbReference type="PANTHER" id="PTHR18964:SF149">
    <property type="entry name" value="BIFUNCTIONAL UDP-N-ACETYLGLUCOSAMINE 2-EPIMERASE_N-ACETYLMANNOSAMINE KINASE"/>
    <property type="match status" value="1"/>
</dbReference>
<name>X1BBF3_9ZZZZ</name>
<organism evidence="2">
    <name type="scientific">marine sediment metagenome</name>
    <dbReference type="NCBI Taxonomy" id="412755"/>
    <lineage>
        <taxon>unclassified sequences</taxon>
        <taxon>metagenomes</taxon>
        <taxon>ecological metagenomes</taxon>
    </lineage>
</organism>
<dbReference type="InterPro" id="IPR043129">
    <property type="entry name" value="ATPase_NBD"/>
</dbReference>
<dbReference type="EMBL" id="BART01027454">
    <property type="protein sequence ID" value="GAG93254.1"/>
    <property type="molecule type" value="Genomic_DNA"/>
</dbReference>
<dbReference type="InterPro" id="IPR036388">
    <property type="entry name" value="WH-like_DNA-bd_sf"/>
</dbReference>
<comment type="similarity">
    <text evidence="1">Belongs to the ROK (NagC/XylR) family.</text>
</comment>
<gene>
    <name evidence="2" type="ORF">S01H4_48672</name>
</gene>
<sequence length="273" mass="30319">NSISATTVTAAVRELIQQGLVYEDGVGKSSGGRKPILIKFFSDSKFIITVAITNSYILIADTNLEAKVQRKEKFPVNNLTGKLFIDYLIKSVNQFLKAYPDLTKCIGISITSPGIIDVNKAVICENTKLKLKNIPLKEMMEKQFKLKIWLENDTNAIVLAEKRFGEYRKFKNLIYITIDDGVGAGIVVNGHIFRGCSGGTGEFGHTTIDRNGILCDCGNRGCLENYVNWPAIYSKVLSSIEEGKHTMMLELVKGDINQITPSIFRSALKKMIN</sequence>
<dbReference type="InterPro" id="IPR036390">
    <property type="entry name" value="WH_DNA-bd_sf"/>
</dbReference>
<comment type="caution">
    <text evidence="2">The sequence shown here is derived from an EMBL/GenBank/DDBJ whole genome shotgun (WGS) entry which is preliminary data.</text>
</comment>
<dbReference type="PROSITE" id="PS01125">
    <property type="entry name" value="ROK"/>
    <property type="match status" value="1"/>
</dbReference>
<dbReference type="SUPFAM" id="SSF53067">
    <property type="entry name" value="Actin-like ATPase domain"/>
    <property type="match status" value="1"/>
</dbReference>
<proteinExistence type="inferred from homology"/>